<proteinExistence type="predicted"/>
<dbReference type="OrthoDB" id="4640719at2"/>
<dbReference type="GO" id="GO:0003676">
    <property type="term" value="F:nucleic acid binding"/>
    <property type="evidence" value="ECO:0007669"/>
    <property type="project" value="InterPro"/>
</dbReference>
<dbReference type="Gene3D" id="3.30.420.10">
    <property type="entry name" value="Ribonuclease H-like superfamily/Ribonuclease H"/>
    <property type="match status" value="1"/>
</dbReference>
<reference evidence="1 2" key="1">
    <citation type="journal article" date="2014" name="Appl. Environ. Microbiol.">
        <title>Insights into the Microbial Degradation of Rubber and Gutta-Percha by Analysis of the Complete Genome of Nocardia nova SH22a.</title>
        <authorList>
            <person name="Luo Q."/>
            <person name="Hiessl S."/>
            <person name="Poehlein A."/>
            <person name="Daniel R."/>
            <person name="Steinbuchel A."/>
        </authorList>
    </citation>
    <scope>NUCLEOTIDE SEQUENCE [LARGE SCALE GENOMIC DNA]</scope>
    <source>
        <strain evidence="1">SH22a</strain>
    </source>
</reference>
<name>W5TUA4_9NOCA</name>
<accession>W5TUA4</accession>
<dbReference type="HOGENOM" id="CLU_114979_0_0_11"/>
<dbReference type="Proteomes" id="UP000019150">
    <property type="component" value="Chromosome"/>
</dbReference>
<gene>
    <name evidence="1" type="ORF">NONO_c60100</name>
</gene>
<dbReference type="EMBL" id="CP006850">
    <property type="protein sequence ID" value="AHH20786.1"/>
    <property type="molecule type" value="Genomic_DNA"/>
</dbReference>
<dbReference type="KEGG" id="nno:NONO_c60100"/>
<dbReference type="RefSeq" id="WP_025352134.1">
    <property type="nucleotide sequence ID" value="NZ_CP006850.1"/>
</dbReference>
<evidence type="ECO:0000313" key="1">
    <source>
        <dbReference type="EMBL" id="AHH20786.1"/>
    </source>
</evidence>
<dbReference type="STRING" id="1415166.NONO_c60100"/>
<organism evidence="1 2">
    <name type="scientific">Nocardia nova SH22a</name>
    <dbReference type="NCBI Taxonomy" id="1415166"/>
    <lineage>
        <taxon>Bacteria</taxon>
        <taxon>Bacillati</taxon>
        <taxon>Actinomycetota</taxon>
        <taxon>Actinomycetes</taxon>
        <taxon>Mycobacteriales</taxon>
        <taxon>Nocardiaceae</taxon>
        <taxon>Nocardia</taxon>
    </lineage>
</organism>
<sequence>MDSAQTVYCYDLEFLEDGRTIELISIGLVSETGREYYAVNADMPVDRIKNNRWLMNNVWPSLPLRGRKVNTGYPSGESVGVLDTASTLLRPRWVIANEVREFLLAEDEPVLWADFGAYDHVALCQLWGPMIRKPEGIPMFTHDLEQAIALVPGFVKPEQAEGQHNALEDARHNMRVLRALWEAAR</sequence>
<dbReference type="PATRIC" id="fig|1415166.3.peg.6188"/>
<evidence type="ECO:0000313" key="2">
    <source>
        <dbReference type="Proteomes" id="UP000019150"/>
    </source>
</evidence>
<dbReference type="InterPro" id="IPR036397">
    <property type="entry name" value="RNaseH_sf"/>
</dbReference>
<keyword evidence="2" id="KW-1185">Reference proteome</keyword>
<protein>
    <submittedName>
        <fullName evidence="1">Putative bacteriophage protein</fullName>
    </submittedName>
</protein>
<dbReference type="eggNOG" id="ENOG5032SJD">
    <property type="taxonomic scope" value="Bacteria"/>
</dbReference>
<dbReference type="AlphaFoldDB" id="W5TUA4"/>